<keyword evidence="1" id="KW-0812">Transmembrane</keyword>
<name>A0A6G7J557_9FLAO</name>
<evidence type="ECO:0000256" key="2">
    <source>
        <dbReference type="SAM" id="SignalP"/>
    </source>
</evidence>
<feature type="chain" id="PRO_5026218437" description="DUF3575 domain-containing protein" evidence="2">
    <location>
        <begin position="21"/>
        <end position="166"/>
    </location>
</feature>
<keyword evidence="1" id="KW-1133">Transmembrane helix</keyword>
<gene>
    <name evidence="3" type="ORF">GVT53_14430</name>
</gene>
<evidence type="ECO:0000256" key="1">
    <source>
        <dbReference type="SAM" id="Phobius"/>
    </source>
</evidence>
<dbReference type="KEGG" id="mut:GVT53_14430"/>
<protein>
    <recommendedName>
        <fullName evidence="5">DUF3575 domain-containing protein</fullName>
    </recommendedName>
</protein>
<evidence type="ECO:0000313" key="4">
    <source>
        <dbReference type="Proteomes" id="UP000502928"/>
    </source>
</evidence>
<accession>A0A6G7J557</accession>
<proteinExistence type="predicted"/>
<keyword evidence="4" id="KW-1185">Reference proteome</keyword>
<evidence type="ECO:0000313" key="3">
    <source>
        <dbReference type="EMBL" id="QII45820.1"/>
    </source>
</evidence>
<dbReference type="RefSeq" id="WP_166249206.1">
    <property type="nucleotide sequence ID" value="NZ_CP049616.1"/>
</dbReference>
<keyword evidence="2" id="KW-0732">Signal</keyword>
<reference evidence="3 4" key="1">
    <citation type="submission" date="2020-02" db="EMBL/GenBank/DDBJ databases">
        <title>Complete genome of Muricauda sp. 501str8.</title>
        <authorList>
            <person name="Dong B."/>
            <person name="Zhu S."/>
            <person name="Yang J."/>
            <person name="Chen J."/>
        </authorList>
    </citation>
    <scope>NUCLEOTIDE SEQUENCE [LARGE SCALE GENOMIC DNA]</scope>
    <source>
        <strain evidence="3 4">501str8</strain>
    </source>
</reference>
<organism evidence="3 4">
    <name type="scientific">Flagellimonas oceani</name>
    <dbReference type="NCBI Taxonomy" id="2698672"/>
    <lineage>
        <taxon>Bacteria</taxon>
        <taxon>Pseudomonadati</taxon>
        <taxon>Bacteroidota</taxon>
        <taxon>Flavobacteriia</taxon>
        <taxon>Flavobacteriales</taxon>
        <taxon>Flavobacteriaceae</taxon>
        <taxon>Flagellimonas</taxon>
    </lineage>
</organism>
<sequence length="166" mass="18613">MKKSILLLCLFCFAISFSFAQNKNTTIEPEIEMKAGLLGYRFFKDGERLNWKELMEATASVEEANLLIKRGRSQNTFSSIFAFTGGVFIGIPFGQKSADRDPTWELAYVGGALALAAFYLSFKAFNNINKGVDSYNVAVAKQSSYRFEPEFFIVNNQSGFGLAMRF</sequence>
<dbReference type="EMBL" id="CP049616">
    <property type="protein sequence ID" value="QII45820.1"/>
    <property type="molecule type" value="Genomic_DNA"/>
</dbReference>
<dbReference type="AlphaFoldDB" id="A0A6G7J557"/>
<dbReference type="Proteomes" id="UP000502928">
    <property type="component" value="Chromosome"/>
</dbReference>
<keyword evidence="1" id="KW-0472">Membrane</keyword>
<evidence type="ECO:0008006" key="5">
    <source>
        <dbReference type="Google" id="ProtNLM"/>
    </source>
</evidence>
<feature type="transmembrane region" description="Helical" evidence="1">
    <location>
        <begin position="106"/>
        <end position="125"/>
    </location>
</feature>
<feature type="transmembrane region" description="Helical" evidence="1">
    <location>
        <begin position="76"/>
        <end position="94"/>
    </location>
</feature>
<feature type="signal peptide" evidence="2">
    <location>
        <begin position="1"/>
        <end position="20"/>
    </location>
</feature>